<dbReference type="Proteomes" id="UP000000495">
    <property type="component" value="Chromosome"/>
</dbReference>
<organism evidence="1 2">
    <name type="scientific">Parachlamydia acanthamoebae (strain UV7)</name>
    <dbReference type="NCBI Taxonomy" id="765952"/>
    <lineage>
        <taxon>Bacteria</taxon>
        <taxon>Pseudomonadati</taxon>
        <taxon>Chlamydiota</taxon>
        <taxon>Chlamydiia</taxon>
        <taxon>Parachlamydiales</taxon>
        <taxon>Parachlamydiaceae</taxon>
        <taxon>Parachlamydia</taxon>
    </lineage>
</organism>
<dbReference type="AlphaFoldDB" id="F8L2B2"/>
<gene>
    <name evidence="1" type="ordered locus">PUV_24750</name>
</gene>
<reference evidence="1 2" key="2">
    <citation type="journal article" date="2011" name="Mol. Biol. Evol.">
        <title>Unity in variety--the pan-genome of the Chlamydiae.</title>
        <authorList>
            <person name="Collingro A."/>
            <person name="Tischler P."/>
            <person name="Weinmaier T."/>
            <person name="Penz T."/>
            <person name="Heinz E."/>
            <person name="Brunham R.C."/>
            <person name="Read T.D."/>
            <person name="Bavoil P.M."/>
            <person name="Sachse K."/>
            <person name="Kahane S."/>
            <person name="Friedman M.G."/>
            <person name="Rattei T."/>
            <person name="Myers G.S."/>
            <person name="Horn M."/>
        </authorList>
    </citation>
    <scope>NUCLEOTIDE SEQUENCE [LARGE SCALE GENOMIC DNA]</scope>
    <source>
        <strain evidence="2">UV7</strain>
    </source>
</reference>
<accession>F8L2B2</accession>
<dbReference type="KEGG" id="puv:PUV_24750"/>
<evidence type="ECO:0000313" key="2">
    <source>
        <dbReference type="Proteomes" id="UP000000495"/>
    </source>
</evidence>
<evidence type="ECO:0000313" key="1">
    <source>
        <dbReference type="EMBL" id="CCB87425.1"/>
    </source>
</evidence>
<proteinExistence type="predicted"/>
<protein>
    <submittedName>
        <fullName evidence="1">Uncharacterized protein</fullName>
    </submittedName>
</protein>
<dbReference type="HOGENOM" id="CLU_3430862_0_0_0"/>
<name>F8L2B2_PARAV</name>
<dbReference type="EMBL" id="FR872580">
    <property type="protein sequence ID" value="CCB87425.1"/>
    <property type="molecule type" value="Genomic_DNA"/>
</dbReference>
<sequence>MHEKNELFFLQIMFILFF</sequence>
<reference key="1">
    <citation type="journal article" date="2011" name="Mol. Biol. Evol.">
        <title>Unity in variety -- the pan-genome of the Chlamydiae.</title>
        <authorList>
            <person name="Collingro A."/>
            <person name="Tischler P."/>
            <person name="Weinmaier T."/>
            <person name="Penz T."/>
            <person name="Heinz E."/>
            <person name="Brunham R.C."/>
            <person name="Read T.D."/>
            <person name="Bavoil P.M."/>
            <person name="Sachse K."/>
            <person name="Kahane S."/>
            <person name="Friedman M.G."/>
            <person name="Rattei T."/>
            <person name="Myers G.S.A."/>
            <person name="Horn M."/>
        </authorList>
    </citation>
    <scope>NUCLEOTIDE SEQUENCE</scope>
    <source>
        <strain>UV7</strain>
    </source>
</reference>
<keyword evidence="2" id="KW-1185">Reference proteome</keyword>